<comment type="subcellular location">
    <subcellularLocation>
        <location evidence="1 12">Secreted</location>
    </subcellularLocation>
</comment>
<organism evidence="13 14">
    <name type="scientific">Colletotrichum higginsianum (strain IMI 349063)</name>
    <name type="common">Crucifer anthracnose fungus</name>
    <dbReference type="NCBI Taxonomy" id="759273"/>
    <lineage>
        <taxon>Eukaryota</taxon>
        <taxon>Fungi</taxon>
        <taxon>Dikarya</taxon>
        <taxon>Ascomycota</taxon>
        <taxon>Pezizomycotina</taxon>
        <taxon>Sordariomycetes</taxon>
        <taxon>Hypocreomycetidae</taxon>
        <taxon>Glomerellales</taxon>
        <taxon>Glomerellaceae</taxon>
        <taxon>Colletotrichum</taxon>
        <taxon>Colletotrichum destructivum species complex</taxon>
    </lineage>
</organism>
<evidence type="ECO:0000256" key="8">
    <source>
        <dbReference type="ARBA" id="ARBA00023157"/>
    </source>
</evidence>
<evidence type="ECO:0000256" key="7">
    <source>
        <dbReference type="ARBA" id="ARBA00022801"/>
    </source>
</evidence>
<feature type="active site" evidence="10">
    <location>
        <position position="223"/>
    </location>
</feature>
<dbReference type="InterPro" id="IPR029058">
    <property type="entry name" value="AB_hydrolase_fold"/>
</dbReference>
<keyword evidence="14" id="KW-1185">Reference proteome</keyword>
<keyword evidence="7 12" id="KW-0378">Hydrolase</keyword>
<evidence type="ECO:0000313" key="13">
    <source>
        <dbReference type="EMBL" id="OBR06649.1"/>
    </source>
</evidence>
<dbReference type="PRINTS" id="PR00129">
    <property type="entry name" value="CUTINASE"/>
</dbReference>
<dbReference type="VEuPathDB" id="FungiDB:CH63R_10769"/>
<dbReference type="GO" id="GO:0050525">
    <property type="term" value="F:cutinase activity"/>
    <property type="evidence" value="ECO:0007669"/>
    <property type="project" value="UniProtKB-UniRule"/>
</dbReference>
<dbReference type="EMBL" id="LTAN01000007">
    <property type="protein sequence ID" value="OBR06649.1"/>
    <property type="molecule type" value="Genomic_DNA"/>
</dbReference>
<evidence type="ECO:0000256" key="1">
    <source>
        <dbReference type="ARBA" id="ARBA00004613"/>
    </source>
</evidence>
<dbReference type="OrthoDB" id="2975078at2759"/>
<comment type="catalytic activity">
    <reaction evidence="9 12">
        <text>cutin + H2O = cutin monomers.</text>
        <dbReference type="EC" id="3.1.1.74"/>
    </reaction>
</comment>
<dbReference type="SUPFAM" id="SSF53474">
    <property type="entry name" value="alpha/beta-Hydrolases"/>
    <property type="match status" value="1"/>
</dbReference>
<dbReference type="Gene3D" id="3.40.50.1820">
    <property type="entry name" value="alpha/beta hydrolase"/>
    <property type="match status" value="1"/>
</dbReference>
<evidence type="ECO:0000256" key="2">
    <source>
        <dbReference type="ARBA" id="ARBA00007534"/>
    </source>
</evidence>
<dbReference type="AlphaFoldDB" id="A0A1B7Y3Q4"/>
<evidence type="ECO:0000313" key="14">
    <source>
        <dbReference type="Proteomes" id="UP000092177"/>
    </source>
</evidence>
<evidence type="ECO:0000256" key="11">
    <source>
        <dbReference type="PIRSR" id="PIRSR611150-2"/>
    </source>
</evidence>
<dbReference type="InterPro" id="IPR043580">
    <property type="entry name" value="CUTINASE_1"/>
</dbReference>
<dbReference type="GO" id="GO:0016052">
    <property type="term" value="P:carbohydrate catabolic process"/>
    <property type="evidence" value="ECO:0007669"/>
    <property type="project" value="TreeGrafter"/>
</dbReference>
<evidence type="ECO:0000256" key="10">
    <source>
        <dbReference type="PIRSR" id="PIRSR611150-1"/>
    </source>
</evidence>
<dbReference type="PROSITE" id="PS00155">
    <property type="entry name" value="CUTINASE_1"/>
    <property type="match status" value="1"/>
</dbReference>
<dbReference type="PANTHER" id="PTHR48250">
    <property type="entry name" value="CUTINASE 2-RELATED"/>
    <property type="match status" value="1"/>
</dbReference>
<evidence type="ECO:0000256" key="6">
    <source>
        <dbReference type="ARBA" id="ARBA00022729"/>
    </source>
</evidence>
<dbReference type="KEGG" id="chig:CH63R_10769"/>
<dbReference type="SMART" id="SM01110">
    <property type="entry name" value="Cutinase"/>
    <property type="match status" value="1"/>
</dbReference>
<name>A0A1B7Y3Q4_COLHI</name>
<accession>A0A1B7Y3Q4</accession>
<feature type="active site" description="Nucleophile" evidence="10">
    <location>
        <position position="171"/>
    </location>
</feature>
<comment type="caution">
    <text evidence="13">The sequence shown here is derived from an EMBL/GenBank/DDBJ whole genome shotgun (WGS) entry which is preliminary data.</text>
</comment>
<dbReference type="EC" id="3.1.1.74" evidence="3 12"/>
<protein>
    <recommendedName>
        <fullName evidence="3 12">Cutinase</fullName>
        <ecNumber evidence="3 12">3.1.1.74</ecNumber>
    </recommendedName>
</protein>
<evidence type="ECO:0000256" key="5">
    <source>
        <dbReference type="ARBA" id="ARBA00022525"/>
    </source>
</evidence>
<feature type="active site" description="Proton donor/acceptor" evidence="10">
    <location>
        <position position="236"/>
    </location>
</feature>
<keyword evidence="4 12" id="KW-0719">Serine esterase</keyword>
<feature type="disulfide bond" evidence="11">
    <location>
        <begin position="219"/>
        <end position="226"/>
    </location>
</feature>
<dbReference type="PANTHER" id="PTHR48250:SF1">
    <property type="entry name" value="CUTINASE"/>
    <property type="match status" value="1"/>
</dbReference>
<evidence type="ECO:0000256" key="4">
    <source>
        <dbReference type="ARBA" id="ARBA00022487"/>
    </source>
</evidence>
<gene>
    <name evidence="13" type="ORF">CH63R_10769</name>
</gene>
<reference evidence="14" key="1">
    <citation type="journal article" date="2017" name="BMC Genomics">
        <title>Gapless genome assembly of Colletotrichum higginsianum reveals chromosome structure and association of transposable elements with secondary metabolite gene clusters.</title>
        <authorList>
            <person name="Dallery J.-F."/>
            <person name="Lapalu N."/>
            <person name="Zampounis A."/>
            <person name="Pigne S."/>
            <person name="Luyten I."/>
            <person name="Amselem J."/>
            <person name="Wittenberg A.H.J."/>
            <person name="Zhou S."/>
            <person name="de Queiroz M.V."/>
            <person name="Robin G.P."/>
            <person name="Auger A."/>
            <person name="Hainaut M."/>
            <person name="Henrissat B."/>
            <person name="Kim K.-T."/>
            <person name="Lee Y.-H."/>
            <person name="Lespinet O."/>
            <person name="Schwartz D.C."/>
            <person name="Thon M.R."/>
            <person name="O'Connell R.J."/>
        </authorList>
    </citation>
    <scope>NUCLEOTIDE SEQUENCE [LARGE SCALE GENOMIC DNA]</scope>
    <source>
        <strain evidence="14">IMI 349063</strain>
    </source>
</reference>
<proteinExistence type="inferred from homology"/>
<evidence type="ECO:0000256" key="9">
    <source>
        <dbReference type="ARBA" id="ARBA00034045"/>
    </source>
</evidence>
<keyword evidence="8 11" id="KW-1015">Disulfide bond</keyword>
<keyword evidence="5 12" id="KW-0964">Secreted</keyword>
<dbReference type="Proteomes" id="UP000092177">
    <property type="component" value="Unassembled WGS sequence"/>
</dbReference>
<dbReference type="GeneID" id="28869850"/>
<dbReference type="Pfam" id="PF01083">
    <property type="entry name" value="Cutinase"/>
    <property type="match status" value="1"/>
</dbReference>
<evidence type="ECO:0000256" key="3">
    <source>
        <dbReference type="ARBA" id="ARBA00013095"/>
    </source>
</evidence>
<dbReference type="InterPro" id="IPR000675">
    <property type="entry name" value="Cutinase/axe"/>
</dbReference>
<keyword evidence="6" id="KW-0732">Signal</keyword>
<dbReference type="GO" id="GO:0005576">
    <property type="term" value="C:extracellular region"/>
    <property type="evidence" value="ECO:0007669"/>
    <property type="project" value="UniProtKB-SubCell"/>
</dbReference>
<dbReference type="PROSITE" id="PS00931">
    <property type="entry name" value="CUTINASE_2"/>
    <property type="match status" value="1"/>
</dbReference>
<dbReference type="InterPro" id="IPR011150">
    <property type="entry name" value="Cutinase_monf"/>
</dbReference>
<comment type="similarity">
    <text evidence="2 12">Belongs to the cutinase family.</text>
</comment>
<comment type="function">
    <text evidence="12">Catalyzes the hydrolysis of complex carboxylic polyesters found in the cell wall of plants. Degrades cutin, a macromolecule that forms the structure of the plant cuticle.</text>
</comment>
<evidence type="ECO:0000256" key="12">
    <source>
        <dbReference type="RuleBase" id="RU361263"/>
    </source>
</evidence>
<dbReference type="RefSeq" id="XP_018155167.1">
    <property type="nucleotide sequence ID" value="XM_018305743.1"/>
</dbReference>
<dbReference type="InterPro" id="IPR043579">
    <property type="entry name" value="CUTINASE_2"/>
</dbReference>
<feature type="disulfide bond" evidence="11">
    <location>
        <begin position="86"/>
        <end position="160"/>
    </location>
</feature>
<sequence length="262" mass="26879">MKVVDPTFSTKHQRIQQTQPLLIHAPHLHIQHNSRQIKARETMHRSAAAALLLALSGVASASPLAVVRPRQADFSGNQQDGLSGECKSTIVIFARGTTEGGNVGTIAGPPFFQALASQVGGNLAVQGVEYPADIPGFLAGGDASGSQMMASLTEKAITSCPGSSVIMSGYSQGGQLVHNGAAMLSPDTVAKVAGVVIFGDPFNGQAVQGVDATKTKIICHNGDNICEGGNQIRRAHLTYGNDAGEAAQFAASMKPAAAPAAA</sequence>